<evidence type="ECO:0000313" key="1">
    <source>
        <dbReference type="EMBL" id="PRQ41176.1"/>
    </source>
</evidence>
<evidence type="ECO:0000313" key="2">
    <source>
        <dbReference type="Proteomes" id="UP000238479"/>
    </source>
</evidence>
<dbReference type="Proteomes" id="UP000238479">
    <property type="component" value="Chromosome 4"/>
</dbReference>
<reference evidence="1 2" key="1">
    <citation type="journal article" date="2018" name="Nat. Genet.">
        <title>The Rosa genome provides new insights in the design of modern roses.</title>
        <authorList>
            <person name="Bendahmane M."/>
        </authorList>
    </citation>
    <scope>NUCLEOTIDE SEQUENCE [LARGE SCALE GENOMIC DNA]</scope>
    <source>
        <strain evidence="2">cv. Old Blush</strain>
    </source>
</reference>
<keyword evidence="2" id="KW-1185">Reference proteome</keyword>
<dbReference type="EMBL" id="PDCK01000042">
    <property type="protein sequence ID" value="PRQ41176.1"/>
    <property type="molecule type" value="Genomic_DNA"/>
</dbReference>
<gene>
    <name evidence="1" type="ORF">RchiOBHm_Chr4g0444061</name>
</gene>
<accession>A0A2P6R418</accession>
<organism evidence="1 2">
    <name type="scientific">Rosa chinensis</name>
    <name type="common">China rose</name>
    <dbReference type="NCBI Taxonomy" id="74649"/>
    <lineage>
        <taxon>Eukaryota</taxon>
        <taxon>Viridiplantae</taxon>
        <taxon>Streptophyta</taxon>
        <taxon>Embryophyta</taxon>
        <taxon>Tracheophyta</taxon>
        <taxon>Spermatophyta</taxon>
        <taxon>Magnoliopsida</taxon>
        <taxon>eudicotyledons</taxon>
        <taxon>Gunneridae</taxon>
        <taxon>Pentapetalae</taxon>
        <taxon>rosids</taxon>
        <taxon>fabids</taxon>
        <taxon>Rosales</taxon>
        <taxon>Rosaceae</taxon>
        <taxon>Rosoideae</taxon>
        <taxon>Rosoideae incertae sedis</taxon>
        <taxon>Rosa</taxon>
    </lineage>
</organism>
<sequence length="59" mass="6941">MIFSPKIVDHNTQFLWPKSHVPYGVVARRNESSHKVMIPLKCQTMSNSLFFRILLYGYN</sequence>
<dbReference type="Gramene" id="PRQ41176">
    <property type="protein sequence ID" value="PRQ41176"/>
    <property type="gene ID" value="RchiOBHm_Chr4g0444061"/>
</dbReference>
<proteinExistence type="predicted"/>
<dbReference type="AlphaFoldDB" id="A0A2P6R418"/>
<comment type="caution">
    <text evidence="1">The sequence shown here is derived from an EMBL/GenBank/DDBJ whole genome shotgun (WGS) entry which is preliminary data.</text>
</comment>
<protein>
    <submittedName>
        <fullName evidence="1">Uncharacterized protein</fullName>
    </submittedName>
</protein>
<name>A0A2P6R418_ROSCH</name>